<accession>A0A813G6P1</accession>
<proteinExistence type="predicted"/>
<keyword evidence="1" id="KW-1133">Transmembrane helix</keyword>
<keyword evidence="3" id="KW-1185">Reference proteome</keyword>
<organism evidence="2 3">
    <name type="scientific">Polarella glacialis</name>
    <name type="common">Dinoflagellate</name>
    <dbReference type="NCBI Taxonomy" id="89957"/>
    <lineage>
        <taxon>Eukaryota</taxon>
        <taxon>Sar</taxon>
        <taxon>Alveolata</taxon>
        <taxon>Dinophyceae</taxon>
        <taxon>Suessiales</taxon>
        <taxon>Suessiaceae</taxon>
        <taxon>Polarella</taxon>
    </lineage>
</organism>
<gene>
    <name evidence="2" type="ORF">PGLA1383_LOCUS37499</name>
</gene>
<evidence type="ECO:0000313" key="3">
    <source>
        <dbReference type="Proteomes" id="UP000654075"/>
    </source>
</evidence>
<dbReference type="Proteomes" id="UP000654075">
    <property type="component" value="Unassembled WGS sequence"/>
</dbReference>
<sequence length="252" mass="27830">MILLVHGQVPTHSTSKLDQLMRRAFGEVAAFAAGACSFNLINLRRVVHACWPPKNWGSAVHASRGFAGGRLLRASRSVKSAVRAGRCACRQSSEEADLLAKQEMLAEAALTLDLDLSRVEASEAFDWTQAPLKDGALLLLERNRIGLVGAKALGVRLPRSNVRELVLGIGPKTAIDRRRPRSSFDEFVQHSILWQMGHRREDSPCWRCIAVLLVVLFIVNVLVVNVSIVANFGGCLYNIFVKELSRPNKQKI</sequence>
<evidence type="ECO:0000313" key="2">
    <source>
        <dbReference type="EMBL" id="CAE8619926.1"/>
    </source>
</evidence>
<dbReference type="AlphaFoldDB" id="A0A813G6P1"/>
<dbReference type="EMBL" id="CAJNNV010027256">
    <property type="protein sequence ID" value="CAE8619926.1"/>
    <property type="molecule type" value="Genomic_DNA"/>
</dbReference>
<comment type="caution">
    <text evidence="2">The sequence shown here is derived from an EMBL/GenBank/DDBJ whole genome shotgun (WGS) entry which is preliminary data.</text>
</comment>
<feature type="transmembrane region" description="Helical" evidence="1">
    <location>
        <begin position="209"/>
        <end position="241"/>
    </location>
</feature>
<name>A0A813G6P1_POLGL</name>
<protein>
    <submittedName>
        <fullName evidence="2">Uncharacterized protein</fullName>
    </submittedName>
</protein>
<evidence type="ECO:0000256" key="1">
    <source>
        <dbReference type="SAM" id="Phobius"/>
    </source>
</evidence>
<reference evidence="2" key="1">
    <citation type="submission" date="2021-02" db="EMBL/GenBank/DDBJ databases">
        <authorList>
            <person name="Dougan E. K."/>
            <person name="Rhodes N."/>
            <person name="Thang M."/>
            <person name="Chan C."/>
        </authorList>
    </citation>
    <scope>NUCLEOTIDE SEQUENCE</scope>
</reference>
<keyword evidence="1" id="KW-0812">Transmembrane</keyword>
<keyword evidence="1" id="KW-0472">Membrane</keyword>